<gene>
    <name evidence="3" type="ORF">COT81_04650</name>
</gene>
<dbReference type="InterPro" id="IPR036291">
    <property type="entry name" value="NAD(P)-bd_dom_sf"/>
</dbReference>
<comment type="similarity">
    <text evidence="1">Belongs to the NAD(P)-dependent epimerase/dehydratase family.</text>
</comment>
<dbReference type="Proteomes" id="UP000230935">
    <property type="component" value="Unassembled WGS sequence"/>
</dbReference>
<evidence type="ECO:0000259" key="2">
    <source>
        <dbReference type="Pfam" id="PF01370"/>
    </source>
</evidence>
<evidence type="ECO:0000256" key="1">
    <source>
        <dbReference type="ARBA" id="ARBA00007637"/>
    </source>
</evidence>
<dbReference type="PANTHER" id="PTHR43000">
    <property type="entry name" value="DTDP-D-GLUCOSE 4,6-DEHYDRATASE-RELATED"/>
    <property type="match status" value="1"/>
</dbReference>
<sequence>MSKIIVTGGAGFIGSHVVDALIERGHEVVALDDLSGGFKENVNPKAEFVEGSVNDEELINRLFNEHKFEYVFHLAAYAAEGLSHFIRKFNYNNNVLGSINLINASVNHNVKCFVFTSSIAVYGAGQSPMTEDMKPEPEDPYGIAKYAVELDLQNAKRMFDLNHVIFRPHNVYGERQNIGDRYRNVIGIFMNQAMRGEPFTIFGDGEQQRAFSYIGDVAPVIADAAFNEKAYNQIFNVGADEPFTVNHLANLVSKEFGINAPNITYLPERNEVKVAFSDHSKMNNVLRFKAQTSFEEGIKRMASWAKEVGAKQSKRFDNIEILKNLPPLWKE</sequence>
<organism evidence="3 4">
    <name type="scientific">Candidatus Buchananbacteria bacterium CG10_big_fil_rev_8_21_14_0_10_42_9</name>
    <dbReference type="NCBI Taxonomy" id="1974526"/>
    <lineage>
        <taxon>Bacteria</taxon>
        <taxon>Candidatus Buchananiibacteriota</taxon>
    </lineage>
</organism>
<accession>A0A2H0W0E2</accession>
<name>A0A2H0W0E2_9BACT</name>
<proteinExistence type="inferred from homology"/>
<protein>
    <submittedName>
        <fullName evidence="3">UDP-glucose 4-epimerase</fullName>
    </submittedName>
</protein>
<dbReference type="InterPro" id="IPR001509">
    <property type="entry name" value="Epimerase_deHydtase"/>
</dbReference>
<evidence type="ECO:0000313" key="3">
    <source>
        <dbReference type="EMBL" id="PIS04808.1"/>
    </source>
</evidence>
<feature type="domain" description="NAD-dependent epimerase/dehydratase" evidence="2">
    <location>
        <begin position="4"/>
        <end position="238"/>
    </location>
</feature>
<evidence type="ECO:0000313" key="4">
    <source>
        <dbReference type="Proteomes" id="UP000230935"/>
    </source>
</evidence>
<dbReference type="Pfam" id="PF01370">
    <property type="entry name" value="Epimerase"/>
    <property type="match status" value="1"/>
</dbReference>
<dbReference type="SUPFAM" id="SSF51735">
    <property type="entry name" value="NAD(P)-binding Rossmann-fold domains"/>
    <property type="match status" value="1"/>
</dbReference>
<dbReference type="EMBL" id="PEZZ01000035">
    <property type="protein sequence ID" value="PIS04808.1"/>
    <property type="molecule type" value="Genomic_DNA"/>
</dbReference>
<dbReference type="Gene3D" id="3.40.50.720">
    <property type="entry name" value="NAD(P)-binding Rossmann-like Domain"/>
    <property type="match status" value="1"/>
</dbReference>
<dbReference type="Gene3D" id="3.90.25.10">
    <property type="entry name" value="UDP-galactose 4-epimerase, domain 1"/>
    <property type="match status" value="1"/>
</dbReference>
<dbReference type="AlphaFoldDB" id="A0A2H0W0E2"/>
<reference evidence="4" key="1">
    <citation type="submission" date="2017-09" db="EMBL/GenBank/DDBJ databases">
        <title>Depth-based differentiation of microbial function through sediment-hosted aquifers and enrichment of novel symbionts in the deep terrestrial subsurface.</title>
        <authorList>
            <person name="Probst A.J."/>
            <person name="Ladd B."/>
            <person name="Jarett J.K."/>
            <person name="Geller-Mcgrath D.E."/>
            <person name="Sieber C.M.K."/>
            <person name="Emerson J.B."/>
            <person name="Anantharaman K."/>
            <person name="Thomas B.C."/>
            <person name="Malmstrom R."/>
            <person name="Stieglmeier M."/>
            <person name="Klingl A."/>
            <person name="Woyke T."/>
            <person name="Ryan C.M."/>
            <person name="Banfield J.F."/>
        </authorList>
    </citation>
    <scope>NUCLEOTIDE SEQUENCE [LARGE SCALE GENOMIC DNA]</scope>
</reference>
<comment type="caution">
    <text evidence="3">The sequence shown here is derived from an EMBL/GenBank/DDBJ whole genome shotgun (WGS) entry which is preliminary data.</text>
</comment>